<dbReference type="PANTHER" id="PTHR35789:SF1">
    <property type="entry name" value="SPORE GERMINATION PROTEIN B3"/>
    <property type="match status" value="1"/>
</dbReference>
<evidence type="ECO:0000259" key="10">
    <source>
        <dbReference type="Pfam" id="PF25198"/>
    </source>
</evidence>
<dbReference type="InterPro" id="IPR057336">
    <property type="entry name" value="GerAC_N"/>
</dbReference>
<dbReference type="Gene3D" id="3.30.300.210">
    <property type="entry name" value="Nutrient germinant receptor protein C, domain 3"/>
    <property type="match status" value="1"/>
</dbReference>
<feature type="transmembrane region" description="Helical" evidence="8">
    <location>
        <begin position="39"/>
        <end position="56"/>
    </location>
</feature>
<evidence type="ECO:0000256" key="8">
    <source>
        <dbReference type="SAM" id="Phobius"/>
    </source>
</evidence>
<keyword evidence="8" id="KW-0812">Transmembrane</keyword>
<dbReference type="Pfam" id="PF05504">
    <property type="entry name" value="Spore_GerAC"/>
    <property type="match status" value="1"/>
</dbReference>
<dbReference type="InterPro" id="IPR008844">
    <property type="entry name" value="Spore_GerAC-like"/>
</dbReference>
<evidence type="ECO:0000256" key="2">
    <source>
        <dbReference type="ARBA" id="ARBA00007886"/>
    </source>
</evidence>
<evidence type="ECO:0000256" key="7">
    <source>
        <dbReference type="ARBA" id="ARBA00023288"/>
    </source>
</evidence>
<keyword evidence="4" id="KW-0732">Signal</keyword>
<accession>A0A329ML89</accession>
<comment type="caution">
    <text evidence="11">The sequence shown here is derived from an EMBL/GenBank/DDBJ whole genome shotgun (WGS) entry which is preliminary data.</text>
</comment>
<keyword evidence="3" id="KW-0309">Germination</keyword>
<dbReference type="EMBL" id="QMFB01000008">
    <property type="protein sequence ID" value="RAV20392.1"/>
    <property type="molecule type" value="Genomic_DNA"/>
</dbReference>
<reference evidence="11 12" key="1">
    <citation type="journal article" date="2009" name="Int. J. Syst. Evol. Microbiol.">
        <title>Paenibacillus contaminans sp. nov., isolated from a contaminated laboratory plate.</title>
        <authorList>
            <person name="Chou J.H."/>
            <person name="Lee J.H."/>
            <person name="Lin M.C."/>
            <person name="Chang P.S."/>
            <person name="Arun A.B."/>
            <person name="Young C.C."/>
            <person name="Chen W.M."/>
        </authorList>
    </citation>
    <scope>NUCLEOTIDE SEQUENCE [LARGE SCALE GENOMIC DNA]</scope>
    <source>
        <strain evidence="11 12">CKOBP-6</strain>
    </source>
</reference>
<keyword evidence="6" id="KW-0564">Palmitate</keyword>
<dbReference type="AlphaFoldDB" id="A0A329ML89"/>
<dbReference type="InterPro" id="IPR038501">
    <property type="entry name" value="Spore_GerAC_C_sf"/>
</dbReference>
<sequence length="407" mass="45856">MAKAQQLCQLLYCLCVSDLLMGVFAGAPCDTRESLDMKRLGALFILTLLVLLFPGSPDKTDLEDMSIGLIIGIDLDANDELEFYYSAPVFNKEARIKTEKFETTQSSLRASRIKIDTKTSSLVAGGKFQICLLGSRLLEHEDWFTLFDVFYRDSKFAASTKIVAVDGPVSEVMNTVTKDKPPLPQFLTKLIETADRRNITVKTTLQQLHRQMFEKGLTPAIAYIDKKNHIEVIGSALLSERGKLMKSLDPEENKLLRVLQRRNKKEIAFIVDIPGEDEKGVIDTGKLSILPDSIKTDIKCSFDGGKFRFDIKVSLVGALSERLFAFENRRRGEELDRKIGEQLQKQLEILLDKFKKSGIDPVGFGLYARAYQYEAWKQVQDDWGKAFAEAETEVSVTVKTRNMGSVK</sequence>
<keyword evidence="8" id="KW-1133">Transmembrane helix</keyword>
<evidence type="ECO:0000313" key="12">
    <source>
        <dbReference type="Proteomes" id="UP000250369"/>
    </source>
</evidence>
<evidence type="ECO:0000256" key="5">
    <source>
        <dbReference type="ARBA" id="ARBA00023136"/>
    </source>
</evidence>
<evidence type="ECO:0000256" key="1">
    <source>
        <dbReference type="ARBA" id="ARBA00004635"/>
    </source>
</evidence>
<evidence type="ECO:0000313" key="11">
    <source>
        <dbReference type="EMBL" id="RAV20392.1"/>
    </source>
</evidence>
<dbReference type="Proteomes" id="UP000250369">
    <property type="component" value="Unassembled WGS sequence"/>
</dbReference>
<comment type="similarity">
    <text evidence="2">Belongs to the GerABKC lipoprotein family.</text>
</comment>
<dbReference type="GO" id="GO:0009847">
    <property type="term" value="P:spore germination"/>
    <property type="evidence" value="ECO:0007669"/>
    <property type="project" value="InterPro"/>
</dbReference>
<dbReference type="NCBIfam" id="TIGR02887">
    <property type="entry name" value="spore_ger_x_C"/>
    <property type="match status" value="1"/>
</dbReference>
<dbReference type="GO" id="GO:0016020">
    <property type="term" value="C:membrane"/>
    <property type="evidence" value="ECO:0007669"/>
    <property type="project" value="UniProtKB-SubCell"/>
</dbReference>
<evidence type="ECO:0000256" key="6">
    <source>
        <dbReference type="ARBA" id="ARBA00023139"/>
    </source>
</evidence>
<dbReference type="PANTHER" id="PTHR35789">
    <property type="entry name" value="SPORE GERMINATION PROTEIN B3"/>
    <property type="match status" value="1"/>
</dbReference>
<comment type="subcellular location">
    <subcellularLocation>
        <location evidence="1">Membrane</location>
        <topology evidence="1">Lipid-anchor</topology>
    </subcellularLocation>
</comment>
<proteinExistence type="inferred from homology"/>
<dbReference type="InterPro" id="IPR046953">
    <property type="entry name" value="Spore_GerAC-like_C"/>
</dbReference>
<organism evidence="11 12">
    <name type="scientific">Paenibacillus contaminans</name>
    <dbReference type="NCBI Taxonomy" id="450362"/>
    <lineage>
        <taxon>Bacteria</taxon>
        <taxon>Bacillati</taxon>
        <taxon>Bacillota</taxon>
        <taxon>Bacilli</taxon>
        <taxon>Bacillales</taxon>
        <taxon>Paenibacillaceae</taxon>
        <taxon>Paenibacillus</taxon>
    </lineage>
</organism>
<evidence type="ECO:0000256" key="4">
    <source>
        <dbReference type="ARBA" id="ARBA00022729"/>
    </source>
</evidence>
<name>A0A329ML89_9BACL</name>
<feature type="domain" description="Spore germination protein N-terminal" evidence="10">
    <location>
        <begin position="58"/>
        <end position="225"/>
    </location>
</feature>
<evidence type="ECO:0000259" key="9">
    <source>
        <dbReference type="Pfam" id="PF05504"/>
    </source>
</evidence>
<evidence type="ECO:0000256" key="3">
    <source>
        <dbReference type="ARBA" id="ARBA00022544"/>
    </source>
</evidence>
<protein>
    <submittedName>
        <fullName evidence="11">Ger(X)C family spore germination protein</fullName>
    </submittedName>
</protein>
<dbReference type="Pfam" id="PF25198">
    <property type="entry name" value="Spore_GerAC_N"/>
    <property type="match status" value="1"/>
</dbReference>
<keyword evidence="5 8" id="KW-0472">Membrane</keyword>
<feature type="domain" description="Spore germination GerAC-like C-terminal" evidence="9">
    <location>
        <begin position="234"/>
        <end position="404"/>
    </location>
</feature>
<keyword evidence="7" id="KW-0449">Lipoprotein</keyword>
<gene>
    <name evidence="11" type="ORF">DQG23_15605</name>
</gene>
<keyword evidence="12" id="KW-1185">Reference proteome</keyword>